<dbReference type="AlphaFoldDB" id="A0A8H2LB56"/>
<name>A0A8H2LB56_9FLAO</name>
<accession>A0A8H2LB56</accession>
<protein>
    <recommendedName>
        <fullName evidence="4">Sugar transporter</fullName>
    </recommendedName>
</protein>
<proteinExistence type="predicted"/>
<dbReference type="EMBL" id="VSKM01000013">
    <property type="protein sequence ID" value="TYB71841.1"/>
    <property type="molecule type" value="Genomic_DNA"/>
</dbReference>
<evidence type="ECO:0008006" key="4">
    <source>
        <dbReference type="Google" id="ProtNLM"/>
    </source>
</evidence>
<evidence type="ECO:0000256" key="1">
    <source>
        <dbReference type="SAM" id="Phobius"/>
    </source>
</evidence>
<organism evidence="2 3">
    <name type="scientific">Bizionia saleffrena</name>
    <dbReference type="NCBI Taxonomy" id="291189"/>
    <lineage>
        <taxon>Bacteria</taxon>
        <taxon>Pseudomonadati</taxon>
        <taxon>Bacteroidota</taxon>
        <taxon>Flavobacteriia</taxon>
        <taxon>Flavobacteriales</taxon>
        <taxon>Flavobacteriaceae</taxon>
        <taxon>Bizionia</taxon>
    </lineage>
</organism>
<feature type="transmembrane region" description="Helical" evidence="1">
    <location>
        <begin position="108"/>
        <end position="129"/>
    </location>
</feature>
<sequence length="140" mass="16109">MKIKTKPPASFWAIGIFALIWNIIELYLTTYQMDFLQENTTAEEFAVLQSVPLWYGITFVVAIFSETLGVFMLLLKKKWAIKFFAVSLITLVLTELYWLFIIDINNSSFVLSILVPIVVIGVAIFLYLYSKRAAKKGWII</sequence>
<feature type="transmembrane region" description="Helical" evidence="1">
    <location>
        <begin position="81"/>
        <end position="102"/>
    </location>
</feature>
<comment type="caution">
    <text evidence="2">The sequence shown here is derived from an EMBL/GenBank/DDBJ whole genome shotgun (WGS) entry which is preliminary data.</text>
</comment>
<gene>
    <name evidence="2" type="ORF">ES676_11890</name>
</gene>
<evidence type="ECO:0000313" key="2">
    <source>
        <dbReference type="EMBL" id="TYB71841.1"/>
    </source>
</evidence>
<keyword evidence="1" id="KW-0472">Membrane</keyword>
<dbReference type="RefSeq" id="WP_148370552.1">
    <property type="nucleotide sequence ID" value="NZ_VSKM01000013.1"/>
</dbReference>
<keyword evidence="1" id="KW-1133">Transmembrane helix</keyword>
<keyword evidence="3" id="KW-1185">Reference proteome</keyword>
<feature type="transmembrane region" description="Helical" evidence="1">
    <location>
        <begin position="12"/>
        <end position="33"/>
    </location>
</feature>
<keyword evidence="1" id="KW-0812">Transmembrane</keyword>
<dbReference type="Proteomes" id="UP000323324">
    <property type="component" value="Unassembled WGS sequence"/>
</dbReference>
<feature type="transmembrane region" description="Helical" evidence="1">
    <location>
        <begin position="53"/>
        <end position="74"/>
    </location>
</feature>
<reference evidence="2 3" key="1">
    <citation type="submission" date="2019-08" db="EMBL/GenBank/DDBJ databases">
        <title>Genomes of Antarctic Bizionia species.</title>
        <authorList>
            <person name="Bowman J.P."/>
        </authorList>
    </citation>
    <scope>NUCLEOTIDE SEQUENCE [LARGE SCALE GENOMIC DNA]</scope>
    <source>
        <strain evidence="2 3">HFD</strain>
    </source>
</reference>
<evidence type="ECO:0000313" key="3">
    <source>
        <dbReference type="Proteomes" id="UP000323324"/>
    </source>
</evidence>